<evidence type="ECO:0000256" key="6">
    <source>
        <dbReference type="ARBA" id="ARBA00022741"/>
    </source>
</evidence>
<comment type="catalytic activity">
    <reaction evidence="11">
        <text>GTP + H2O = GDP + phosphate + H(+)</text>
        <dbReference type="Rhea" id="RHEA:19669"/>
        <dbReference type="ChEBI" id="CHEBI:15377"/>
        <dbReference type="ChEBI" id="CHEBI:15378"/>
        <dbReference type="ChEBI" id="CHEBI:37565"/>
        <dbReference type="ChEBI" id="CHEBI:43474"/>
        <dbReference type="ChEBI" id="CHEBI:58189"/>
    </reaction>
    <physiologicalReaction direction="left-to-right" evidence="11">
        <dbReference type="Rhea" id="RHEA:19670"/>
    </physiologicalReaction>
</comment>
<dbReference type="GO" id="GO:0016787">
    <property type="term" value="F:hydrolase activity"/>
    <property type="evidence" value="ECO:0007669"/>
    <property type="project" value="UniProtKB-KW"/>
</dbReference>
<name>A0A9P4YXY2_9HYPO</name>
<comment type="caution">
    <text evidence="16">The sequence shown here is derived from an EMBL/GenBank/DDBJ whole genome shotgun (WGS) entry which is preliminary data.</text>
</comment>
<dbReference type="SUPFAM" id="SSF52490">
    <property type="entry name" value="Tubulin nucleotide-binding domain-like"/>
    <property type="match status" value="2"/>
</dbReference>
<keyword evidence="4 12" id="KW-0493">Microtubule</keyword>
<dbReference type="PRINTS" id="PR01162">
    <property type="entry name" value="ALPHATUBULIN"/>
</dbReference>
<dbReference type="FunFam" id="3.30.1330.20:FF:000006">
    <property type="entry name" value="Tubulin alpha chain"/>
    <property type="match status" value="1"/>
</dbReference>
<evidence type="ECO:0000313" key="16">
    <source>
        <dbReference type="EMBL" id="KAF4124090.1"/>
    </source>
</evidence>
<dbReference type="GeneID" id="55972031"/>
<evidence type="ECO:0000256" key="1">
    <source>
        <dbReference type="ARBA" id="ARBA00001946"/>
    </source>
</evidence>
<dbReference type="CDD" id="cd02186">
    <property type="entry name" value="alpha_tubulin"/>
    <property type="match status" value="1"/>
</dbReference>
<dbReference type="InterPro" id="IPR036525">
    <property type="entry name" value="Tubulin/FtsZ_GTPase_sf"/>
</dbReference>
<dbReference type="FunFam" id="3.40.50.1440:FF:000016">
    <property type="entry name" value="Tubulin alpha chain"/>
    <property type="match status" value="1"/>
</dbReference>
<dbReference type="InterPro" id="IPR003008">
    <property type="entry name" value="Tubulin_FtsZ_GTPase"/>
</dbReference>
<dbReference type="InterPro" id="IPR002452">
    <property type="entry name" value="Alpha_tubulin"/>
</dbReference>
<accession>A0A9P4YXY2</accession>
<keyword evidence="9 12" id="KW-0342">GTP-binding</keyword>
<dbReference type="InterPro" id="IPR000217">
    <property type="entry name" value="Tubulin"/>
</dbReference>
<dbReference type="SMART" id="SM00865">
    <property type="entry name" value="Tubulin_C"/>
    <property type="match status" value="1"/>
</dbReference>
<evidence type="ECO:0000256" key="7">
    <source>
        <dbReference type="ARBA" id="ARBA00022801"/>
    </source>
</evidence>
<dbReference type="SUPFAM" id="SSF55307">
    <property type="entry name" value="Tubulin C-terminal domain-like"/>
    <property type="match status" value="1"/>
</dbReference>
<dbReference type="GO" id="GO:0005200">
    <property type="term" value="F:structural constituent of cytoskeleton"/>
    <property type="evidence" value="ECO:0007669"/>
    <property type="project" value="InterPro"/>
</dbReference>
<dbReference type="PROSITE" id="PS00227">
    <property type="entry name" value="TUBULIN"/>
    <property type="match status" value="1"/>
</dbReference>
<dbReference type="Gene3D" id="1.10.287.600">
    <property type="entry name" value="Helix hairpin bin"/>
    <property type="match status" value="1"/>
</dbReference>
<comment type="subunit">
    <text evidence="3 12">Dimer of alpha and beta chains. A typical microtubule is a hollow water-filled tube with an outer diameter of 25 nm and an inner diameter of 15 nM. Alpha-beta heterodimers associate head-to-tail to form protofilaments running lengthwise along the microtubule wall with the beta-tubulin subunit facing the microtubule plus end conferring a structural polarity. Microtubules usually have 13 protofilaments but different protofilament numbers can be found in some organisms and specialized cells.</text>
</comment>
<dbReference type="Gene3D" id="3.30.1330.20">
    <property type="entry name" value="Tubulin/FtsZ, C-terminal domain"/>
    <property type="match status" value="1"/>
</dbReference>
<organism evidence="16 17">
    <name type="scientific">Geosmithia morbida</name>
    <dbReference type="NCBI Taxonomy" id="1094350"/>
    <lineage>
        <taxon>Eukaryota</taxon>
        <taxon>Fungi</taxon>
        <taxon>Dikarya</taxon>
        <taxon>Ascomycota</taxon>
        <taxon>Pezizomycotina</taxon>
        <taxon>Sordariomycetes</taxon>
        <taxon>Hypocreomycetidae</taxon>
        <taxon>Hypocreales</taxon>
        <taxon>Bionectriaceae</taxon>
        <taxon>Geosmithia</taxon>
    </lineage>
</organism>
<evidence type="ECO:0000256" key="13">
    <source>
        <dbReference type="SAM" id="Coils"/>
    </source>
</evidence>
<dbReference type="Gene3D" id="3.40.50.1440">
    <property type="entry name" value="Tubulin/FtsZ, GTPase domain"/>
    <property type="match status" value="1"/>
</dbReference>
<dbReference type="InterPro" id="IPR018316">
    <property type="entry name" value="Tubulin/FtsZ_2-layer-sand-dom"/>
</dbReference>
<evidence type="ECO:0000256" key="8">
    <source>
        <dbReference type="ARBA" id="ARBA00022842"/>
    </source>
</evidence>
<evidence type="ECO:0000256" key="2">
    <source>
        <dbReference type="ARBA" id="ARBA00009636"/>
    </source>
</evidence>
<evidence type="ECO:0000259" key="15">
    <source>
        <dbReference type="SMART" id="SM00865"/>
    </source>
</evidence>
<dbReference type="GO" id="GO:0005874">
    <property type="term" value="C:microtubule"/>
    <property type="evidence" value="ECO:0007669"/>
    <property type="project" value="UniProtKB-KW"/>
</dbReference>
<dbReference type="RefSeq" id="XP_035322742.1">
    <property type="nucleotide sequence ID" value="XM_035467776.1"/>
</dbReference>
<evidence type="ECO:0000256" key="4">
    <source>
        <dbReference type="ARBA" id="ARBA00022701"/>
    </source>
</evidence>
<dbReference type="PANTHER" id="PTHR11588">
    <property type="entry name" value="TUBULIN"/>
    <property type="match status" value="1"/>
</dbReference>
<dbReference type="AlphaFoldDB" id="A0A9P4YXY2"/>
<dbReference type="Proteomes" id="UP000749293">
    <property type="component" value="Unassembled WGS sequence"/>
</dbReference>
<feature type="coiled-coil region" evidence="13">
    <location>
        <begin position="461"/>
        <end position="488"/>
    </location>
</feature>
<dbReference type="GO" id="GO:0007017">
    <property type="term" value="P:microtubule-based process"/>
    <property type="evidence" value="ECO:0007669"/>
    <property type="project" value="InterPro"/>
</dbReference>
<dbReference type="SMART" id="SM00864">
    <property type="entry name" value="Tubulin"/>
    <property type="match status" value="1"/>
</dbReference>
<reference evidence="16" key="1">
    <citation type="submission" date="2020-03" db="EMBL/GenBank/DDBJ databases">
        <title>Site-based positive gene gene selection in Geosmithia morbida across the United States reveals a broad range of putative effectors and factors for local host and environmental adapation.</title>
        <authorList>
            <person name="Onufrak A."/>
            <person name="Murdoch R.W."/>
            <person name="Gazis R."/>
            <person name="Huff M."/>
            <person name="Staton M."/>
            <person name="Klingeman W."/>
            <person name="Hadziabdic D."/>
        </authorList>
    </citation>
    <scope>NUCLEOTIDE SEQUENCE</scope>
    <source>
        <strain evidence="16">1262</strain>
    </source>
</reference>
<evidence type="ECO:0000256" key="5">
    <source>
        <dbReference type="ARBA" id="ARBA00022723"/>
    </source>
</evidence>
<dbReference type="GO" id="GO:0046872">
    <property type="term" value="F:metal ion binding"/>
    <property type="evidence" value="ECO:0007669"/>
    <property type="project" value="UniProtKB-KW"/>
</dbReference>
<dbReference type="Pfam" id="PF00091">
    <property type="entry name" value="Tubulin"/>
    <property type="match status" value="2"/>
</dbReference>
<gene>
    <name evidence="16" type="ORF">GMORB2_5806</name>
</gene>
<dbReference type="Pfam" id="PF03953">
    <property type="entry name" value="Tubulin_C"/>
    <property type="match status" value="1"/>
</dbReference>
<keyword evidence="7" id="KW-0378">Hydrolase</keyword>
<evidence type="ECO:0000256" key="3">
    <source>
        <dbReference type="ARBA" id="ARBA00011747"/>
    </source>
</evidence>
<feature type="domain" description="Tubulin/FtsZ GTPase" evidence="14">
    <location>
        <begin position="50"/>
        <end position="285"/>
    </location>
</feature>
<comment type="similarity">
    <text evidence="2 12">Belongs to the tubulin family.</text>
</comment>
<proteinExistence type="inferred from homology"/>
<dbReference type="GO" id="GO:0005525">
    <property type="term" value="F:GTP binding"/>
    <property type="evidence" value="ECO:0007669"/>
    <property type="project" value="UniProtKB-UniRule"/>
</dbReference>
<feature type="domain" description="Tubulin/FtsZ 2-layer sandwich" evidence="15">
    <location>
        <begin position="287"/>
        <end position="436"/>
    </location>
</feature>
<dbReference type="PRINTS" id="PR01161">
    <property type="entry name" value="TUBULIN"/>
</dbReference>
<evidence type="ECO:0000259" key="14">
    <source>
        <dbReference type="SMART" id="SM00864"/>
    </source>
</evidence>
<keyword evidence="5" id="KW-0479">Metal-binding</keyword>
<dbReference type="InterPro" id="IPR037103">
    <property type="entry name" value="Tubulin/FtsZ-like_C"/>
</dbReference>
<dbReference type="InterPro" id="IPR023123">
    <property type="entry name" value="Tubulin_C"/>
</dbReference>
<evidence type="ECO:0000313" key="17">
    <source>
        <dbReference type="Proteomes" id="UP000749293"/>
    </source>
</evidence>
<evidence type="ECO:0000256" key="11">
    <source>
        <dbReference type="ARBA" id="ARBA00049117"/>
    </source>
</evidence>
<protein>
    <recommendedName>
        <fullName evidence="12">Tubulin alpha chain</fullName>
    </recommendedName>
</protein>
<dbReference type="EMBL" id="JAANYQ010000005">
    <property type="protein sequence ID" value="KAF4124090.1"/>
    <property type="molecule type" value="Genomic_DNA"/>
</dbReference>
<keyword evidence="13" id="KW-0175">Coiled coil</keyword>
<evidence type="ECO:0000256" key="12">
    <source>
        <dbReference type="RuleBase" id="RU000352"/>
    </source>
</evidence>
<evidence type="ECO:0000256" key="10">
    <source>
        <dbReference type="ARBA" id="ARBA00034296"/>
    </source>
</evidence>
<dbReference type="InterPro" id="IPR008280">
    <property type="entry name" value="Tub_FtsZ_C"/>
</dbReference>
<dbReference type="FunFam" id="1.10.287.600:FF:000005">
    <property type="entry name" value="Tubulin alpha chain"/>
    <property type="match status" value="1"/>
</dbReference>
<dbReference type="InterPro" id="IPR017975">
    <property type="entry name" value="Tubulin_CS"/>
</dbReference>
<sequence>MKGEILHLHLGQAGTQLGNSAWELYLLEHGLGPDGRPDPNAKDIGDPGSFETFFTETSGGKHVPRSLFIDLDPSPIDEIRTGEYRSLFHPEMLISGKEDAANNYARGHYTIGKEMVDSVIDRIRRAAGEFPSLTTSCYITIYIPLVHLSYTLRAKPPPANTLGIIDNCNSLQGFLIFHSFGGGTGSGFGALLLERLSTEYGKKCKLEFSVYPAPRVSTAVVEPYNAVLSTHSTIENSDCTFLVDNEAVYDICRRNLDIPRPSYQHLNRLIAQVVSSITSSLRFDGALNVDLNEFQTNLVPYPRIHYPLISYAPVISAAKSQHESFKVQELTLQSFEPNNQMVVCDPRNGKYMAVALLYRGDVVPRDCNAAIAALKAKSSFNLVEWCPTGFKLGINYQKPMAVPVPAEDGGLAPVERSVSMLSNTTAIAEAWSRLDHKFDLMHSKRAFVHWYVGEGMEEGEFTEAREDLAALEKDYEEVAADSLDAEEEEAEY</sequence>
<keyword evidence="6 12" id="KW-0547">Nucleotide-binding</keyword>
<comment type="function">
    <text evidence="10 12">Tubulin is the major constituent of microtubules, a cylinder consisting of laterally associated linear protofilaments composed of alpha- and beta-tubulin heterodimers. Microtubules grow by the addition of GTP-tubulin dimers to the microtubule end, where a stabilizing cap forms. Below the cap, tubulin dimers are in GDP-bound state, owing to GTPase activity of alpha-tubulin.</text>
</comment>
<evidence type="ECO:0000256" key="9">
    <source>
        <dbReference type="ARBA" id="ARBA00023134"/>
    </source>
</evidence>
<keyword evidence="17" id="KW-1185">Reference proteome</keyword>
<comment type="cofactor">
    <cofactor evidence="1">
        <name>Mg(2+)</name>
        <dbReference type="ChEBI" id="CHEBI:18420"/>
    </cofactor>
</comment>
<keyword evidence="8" id="KW-0460">Magnesium</keyword>
<dbReference type="OrthoDB" id="1662883at2759"/>